<dbReference type="Gene3D" id="3.40.50.300">
    <property type="entry name" value="P-loop containing nucleotide triphosphate hydrolases"/>
    <property type="match status" value="1"/>
</dbReference>
<reference evidence="1 2" key="1">
    <citation type="submission" date="2015-07" db="EMBL/GenBank/DDBJ databases">
        <title>Genome sequencing of Kibdelosporangium phytohabitans.</title>
        <authorList>
            <person name="Qin S."/>
            <person name="Xing K."/>
        </authorList>
    </citation>
    <scope>NUCLEOTIDE SEQUENCE [LARGE SCALE GENOMIC DNA]</scope>
    <source>
        <strain evidence="1 2">KLBMP1111</strain>
    </source>
</reference>
<dbReference type="OrthoDB" id="4379468at2"/>
<accession>A0A0N9HW48</accession>
<keyword evidence="2" id="KW-1185">Reference proteome</keyword>
<dbReference type="AlphaFoldDB" id="A0A0N9HW48"/>
<proteinExistence type="predicted"/>
<dbReference type="InterPro" id="IPR027417">
    <property type="entry name" value="P-loop_NTPase"/>
</dbReference>
<dbReference type="Proteomes" id="UP000063699">
    <property type="component" value="Chromosome"/>
</dbReference>
<evidence type="ECO:0008006" key="3">
    <source>
        <dbReference type="Google" id="ProtNLM"/>
    </source>
</evidence>
<dbReference type="SUPFAM" id="SSF52540">
    <property type="entry name" value="P-loop containing nucleoside triphosphate hydrolases"/>
    <property type="match status" value="1"/>
</dbReference>
<dbReference type="RefSeq" id="WP_054289654.1">
    <property type="nucleotide sequence ID" value="NZ_CP012752.1"/>
</dbReference>
<dbReference type="STRING" id="860235.AOZ06_13250"/>
<evidence type="ECO:0000313" key="1">
    <source>
        <dbReference type="EMBL" id="ALG07744.1"/>
    </source>
</evidence>
<gene>
    <name evidence="1" type="ORF">AOZ06_13250</name>
</gene>
<protein>
    <recommendedName>
        <fullName evidence="3">G domain-containing protein</fullName>
    </recommendedName>
</protein>
<evidence type="ECO:0000313" key="2">
    <source>
        <dbReference type="Proteomes" id="UP000063699"/>
    </source>
</evidence>
<dbReference type="KEGG" id="kphy:AOZ06_13250"/>
<name>A0A0N9HW48_9PSEU</name>
<sequence>MSATVDEAVWAILHDALRLYQDSPRATNWLRHHISRFDSPLRIAVAGRPGSGKSTVVNAIVGDEVAPIGVQGPVFTWYQDGPQPRATVYMRQGPPSEPPAGRVGGRLDVDLTQVDPDGITKIVVDWPARVLRDISLIDTPPIADEISEQLAAEADALLYMTPQVHVMDVRFLQSTQDHPVARAAPVNAIVLLSRADETGGGRIDALTAAKQVARRYRRDARVRGLCQNVIAVSGLVGQAGRTMPEDVYRTLAALAAAPRSETEELLLTADRFTRAEHALPSAMRRELADQLGIFGIRLSAALIRQGADTRNKLASELVQRSGLNELKESVSRLFIDRGKVLKARSALLGLDVMLRMEPKPGAANLVTEVERVLAGAHEFHELRLLGGLLSGRTRLPEELAAEAARLIGGAGTSLDARLGFDREPSPSEIQAAIRDAQIKWREQSENPLLDSSEREAARVVVRSCEAMLARPGPVMAGETGWPRG</sequence>
<organism evidence="1 2">
    <name type="scientific">Kibdelosporangium phytohabitans</name>
    <dbReference type="NCBI Taxonomy" id="860235"/>
    <lineage>
        <taxon>Bacteria</taxon>
        <taxon>Bacillati</taxon>
        <taxon>Actinomycetota</taxon>
        <taxon>Actinomycetes</taxon>
        <taxon>Pseudonocardiales</taxon>
        <taxon>Pseudonocardiaceae</taxon>
        <taxon>Kibdelosporangium</taxon>
    </lineage>
</organism>
<dbReference type="EMBL" id="CP012752">
    <property type="protein sequence ID" value="ALG07744.1"/>
    <property type="molecule type" value="Genomic_DNA"/>
</dbReference>